<name>A0A448WK80_9PLAT</name>
<proteinExistence type="predicted"/>
<evidence type="ECO:0000256" key="1">
    <source>
        <dbReference type="SAM" id="SignalP"/>
    </source>
</evidence>
<keyword evidence="3" id="KW-1185">Reference proteome</keyword>
<feature type="signal peptide" evidence="1">
    <location>
        <begin position="1"/>
        <end position="15"/>
    </location>
</feature>
<evidence type="ECO:0000313" key="3">
    <source>
        <dbReference type="Proteomes" id="UP000784294"/>
    </source>
</evidence>
<accession>A0A448WK80</accession>
<sequence length="199" mass="21745">MASFYAFFFIPPLLGASIQGPLIPPDEDLSSYRQHHLDRLLTARHRIEAGQLTALPSLSSYHLAKDSTMHVSPEADCHAYSRPIIRSDAQAPVLPDASCRMSFSGVNKPAGSSNKRALACHEYPVSFRPPSKVLYSSPDDPLRLTPSSSASKTINDPSSLFDSQPFSFGPNIGGHQGLSKFFLSFLPTALTLLFLDIIR</sequence>
<keyword evidence="1" id="KW-0732">Signal</keyword>
<dbReference type="Proteomes" id="UP000784294">
    <property type="component" value="Unassembled WGS sequence"/>
</dbReference>
<evidence type="ECO:0000313" key="2">
    <source>
        <dbReference type="EMBL" id="VEL13592.1"/>
    </source>
</evidence>
<comment type="caution">
    <text evidence="2">The sequence shown here is derived from an EMBL/GenBank/DDBJ whole genome shotgun (WGS) entry which is preliminary data.</text>
</comment>
<protein>
    <submittedName>
        <fullName evidence="2">Uncharacterized protein</fullName>
    </submittedName>
</protein>
<reference evidence="2" key="1">
    <citation type="submission" date="2018-11" db="EMBL/GenBank/DDBJ databases">
        <authorList>
            <consortium name="Pathogen Informatics"/>
        </authorList>
    </citation>
    <scope>NUCLEOTIDE SEQUENCE</scope>
</reference>
<gene>
    <name evidence="2" type="ORF">PXEA_LOCUS7032</name>
</gene>
<feature type="chain" id="PRO_5019081704" evidence="1">
    <location>
        <begin position="16"/>
        <end position="199"/>
    </location>
</feature>
<dbReference type="AlphaFoldDB" id="A0A448WK80"/>
<organism evidence="2 3">
    <name type="scientific">Protopolystoma xenopodis</name>
    <dbReference type="NCBI Taxonomy" id="117903"/>
    <lineage>
        <taxon>Eukaryota</taxon>
        <taxon>Metazoa</taxon>
        <taxon>Spiralia</taxon>
        <taxon>Lophotrochozoa</taxon>
        <taxon>Platyhelminthes</taxon>
        <taxon>Monogenea</taxon>
        <taxon>Polyopisthocotylea</taxon>
        <taxon>Polystomatidea</taxon>
        <taxon>Polystomatidae</taxon>
        <taxon>Protopolystoma</taxon>
    </lineage>
</organism>
<dbReference type="EMBL" id="CAAALY010018266">
    <property type="protein sequence ID" value="VEL13592.1"/>
    <property type="molecule type" value="Genomic_DNA"/>
</dbReference>